<dbReference type="SUPFAM" id="SSF48452">
    <property type="entry name" value="TPR-like"/>
    <property type="match status" value="2"/>
</dbReference>
<keyword evidence="1" id="KW-0677">Repeat</keyword>
<protein>
    <submittedName>
        <fullName evidence="5">Uncharacterized protein</fullName>
    </submittedName>
</protein>
<dbReference type="InterPro" id="IPR011990">
    <property type="entry name" value="TPR-like_helical_dom_sf"/>
</dbReference>
<organism evidence="5 6">
    <name type="scientific">Adineta ricciae</name>
    <name type="common">Rotifer</name>
    <dbReference type="NCBI Taxonomy" id="249248"/>
    <lineage>
        <taxon>Eukaryota</taxon>
        <taxon>Metazoa</taxon>
        <taxon>Spiralia</taxon>
        <taxon>Gnathifera</taxon>
        <taxon>Rotifera</taxon>
        <taxon>Eurotatoria</taxon>
        <taxon>Bdelloidea</taxon>
        <taxon>Adinetida</taxon>
        <taxon>Adinetidae</taxon>
        <taxon>Adineta</taxon>
    </lineage>
</organism>
<dbReference type="PANTHER" id="PTHR45641">
    <property type="entry name" value="TETRATRICOPEPTIDE REPEAT PROTEIN (AFU_ORTHOLOGUE AFUA_6G03870)"/>
    <property type="match status" value="1"/>
</dbReference>
<dbReference type="Pfam" id="PF13176">
    <property type="entry name" value="TPR_7"/>
    <property type="match status" value="1"/>
</dbReference>
<dbReference type="AlphaFoldDB" id="A0A815CGW4"/>
<dbReference type="PANTHER" id="PTHR45641:SF1">
    <property type="entry name" value="AAA+ ATPASE DOMAIN-CONTAINING PROTEIN"/>
    <property type="match status" value="1"/>
</dbReference>
<dbReference type="EMBL" id="CAJNOR010002389">
    <property type="protein sequence ID" value="CAF1287275.1"/>
    <property type="molecule type" value="Genomic_DNA"/>
</dbReference>
<dbReference type="Proteomes" id="UP000663828">
    <property type="component" value="Unassembled WGS sequence"/>
</dbReference>
<dbReference type="Pfam" id="PF13374">
    <property type="entry name" value="TPR_10"/>
    <property type="match status" value="2"/>
</dbReference>
<name>A0A815CGW4_ADIRI</name>
<evidence type="ECO:0000256" key="2">
    <source>
        <dbReference type="ARBA" id="ARBA00022803"/>
    </source>
</evidence>
<keyword evidence="2 3" id="KW-0802">TPR repeat</keyword>
<dbReference type="SMART" id="SM00028">
    <property type="entry name" value="TPR"/>
    <property type="match status" value="8"/>
</dbReference>
<dbReference type="OrthoDB" id="5986190at2759"/>
<feature type="repeat" description="TPR" evidence="3">
    <location>
        <begin position="699"/>
        <end position="732"/>
    </location>
</feature>
<dbReference type="InterPro" id="IPR019734">
    <property type="entry name" value="TPR_rpt"/>
</dbReference>
<comment type="caution">
    <text evidence="5">The sequence shown here is derived from an EMBL/GenBank/DDBJ whole genome shotgun (WGS) entry which is preliminary data.</text>
</comment>
<feature type="repeat" description="TPR" evidence="3">
    <location>
        <begin position="657"/>
        <end position="690"/>
    </location>
</feature>
<evidence type="ECO:0000313" key="6">
    <source>
        <dbReference type="Proteomes" id="UP000663828"/>
    </source>
</evidence>
<feature type="repeat" description="TPR" evidence="3">
    <location>
        <begin position="615"/>
        <end position="648"/>
    </location>
</feature>
<dbReference type="SUPFAM" id="SSF56399">
    <property type="entry name" value="ADP-ribosylation"/>
    <property type="match status" value="1"/>
</dbReference>
<dbReference type="Pfam" id="PF13181">
    <property type="entry name" value="TPR_8"/>
    <property type="match status" value="1"/>
</dbReference>
<dbReference type="Pfam" id="PF13424">
    <property type="entry name" value="TPR_12"/>
    <property type="match status" value="2"/>
</dbReference>
<dbReference type="EMBL" id="CAJNOJ010000029">
    <property type="protein sequence ID" value="CAF0883292.1"/>
    <property type="molecule type" value="Genomic_DNA"/>
</dbReference>
<evidence type="ECO:0000313" key="4">
    <source>
        <dbReference type="EMBL" id="CAF0883292.1"/>
    </source>
</evidence>
<dbReference type="Proteomes" id="UP000663852">
    <property type="component" value="Unassembled WGS sequence"/>
</dbReference>
<feature type="repeat" description="TPR" evidence="3">
    <location>
        <begin position="447"/>
        <end position="480"/>
    </location>
</feature>
<gene>
    <name evidence="4" type="ORF">EDS130_LOCUS8901</name>
    <name evidence="5" type="ORF">XAT740_LOCUS28139</name>
</gene>
<sequence>MSSSIQTDNIAEEALQRRLRVARKPENVLLIWLDKNIDNNSRDNQNTITKLKEVCDVNTYTDSEECIQFIETIKDRKVSIIMSGSLGQHVISCVHDLFQVNLIFLFCRKKIRYEQLAKEWSKIKGVFTEIEPICEASTQATQQCEQKAIAISFVPSGKKLDQLDPSFMYTQIIKEILLTIDFNDKHLCDYVKYCRELFADNEKELNNITQLESTYYQETPIWWYTRDCFLYRMLNRGIRAIDGNIVTRMGFFISDLHRHIERLHREQSYSEAFTLYRGRGLSTKDFQRLQETNGGLMSFNNFLSTSKVREISLHFAQRTAANSDLVGVLFVMQIDPKLSSTPFASIRDFSCYSHEDEVLFSMHSVFRIRDIQPMDETNRLYEVSLTLTNDNDNELSALTEYMRNETFPDEKGWYRLGSVLMKLNQNETAESIYRNLLDQTENEGDKTPIYRMIGSTKTNSGNFQEAMKCFKKALHIEKKTLVPQRLQLIRSFVNIGSTYHNMGNNRKALAYYKKILAIERHTFPSNHPGLALSYNSIGLVHSRMNNYTKALSYYEKALAIQQQTLPSGDSDLALTYNNIGLVCDRMGNYPQALANFEKALAIQLKTLPSSHPDLATSYVSIGIVHDRMGEYSKALSHNQRALAIQQQALPPNHPDLILSYISTGVAFDRVGNYSNALTYYEKALTIQQETLPPTHLDLSASYNRIGIVYNRMGDYSKALTYHKKALEIRQQVLPPDHPNLVKSHSQIRAMWCKLNGHRKSLT</sequence>
<dbReference type="Gene3D" id="1.25.40.10">
    <property type="entry name" value="Tetratricopeptide repeat domain"/>
    <property type="match status" value="2"/>
</dbReference>
<feature type="repeat" description="TPR" evidence="3">
    <location>
        <begin position="531"/>
        <end position="564"/>
    </location>
</feature>
<keyword evidence="6" id="KW-1185">Reference proteome</keyword>
<dbReference type="Gene3D" id="3.90.176.10">
    <property type="entry name" value="Toxin ADP-ribosyltransferase, Chain A, domain 1"/>
    <property type="match status" value="1"/>
</dbReference>
<dbReference type="PROSITE" id="PS50293">
    <property type="entry name" value="TPR_REGION"/>
    <property type="match status" value="1"/>
</dbReference>
<feature type="repeat" description="TPR" evidence="3">
    <location>
        <begin position="489"/>
        <end position="522"/>
    </location>
</feature>
<feature type="repeat" description="TPR" evidence="3">
    <location>
        <begin position="573"/>
        <end position="606"/>
    </location>
</feature>
<dbReference type="PROSITE" id="PS50005">
    <property type="entry name" value="TPR"/>
    <property type="match status" value="7"/>
</dbReference>
<evidence type="ECO:0000256" key="1">
    <source>
        <dbReference type="ARBA" id="ARBA00022737"/>
    </source>
</evidence>
<proteinExistence type="predicted"/>
<reference evidence="5" key="1">
    <citation type="submission" date="2021-02" db="EMBL/GenBank/DDBJ databases">
        <authorList>
            <person name="Nowell W R."/>
        </authorList>
    </citation>
    <scope>NUCLEOTIDE SEQUENCE</scope>
</reference>
<evidence type="ECO:0000313" key="5">
    <source>
        <dbReference type="EMBL" id="CAF1287275.1"/>
    </source>
</evidence>
<accession>A0A815CGW4</accession>
<dbReference type="PROSITE" id="PS51996">
    <property type="entry name" value="TR_MART"/>
    <property type="match status" value="1"/>
</dbReference>
<evidence type="ECO:0000256" key="3">
    <source>
        <dbReference type="PROSITE-ProRule" id="PRU00339"/>
    </source>
</evidence>